<feature type="compositionally biased region" description="Low complexity" evidence="1">
    <location>
        <begin position="58"/>
        <end position="74"/>
    </location>
</feature>
<sequence length="189" mass="20593">FSVDAMHSMFTGAEMVAVGPNFASLNIVGTCTDIEKSRITSYNTLSKKERKRLKKQQQKLQKQQQQQLENNNNNFLLSGSTSRAAGQLPSSGGAAGPFPSFTPLSGGAGGGGPFQQQQKQPPHWQSERWSARDALSDDEQRTQRGGRPVPVLPAAASNRRQPFNKFSVDAMHSMFTGAEMVAVGQTLRR</sequence>
<evidence type="ECO:0000256" key="1">
    <source>
        <dbReference type="SAM" id="MobiDB-lite"/>
    </source>
</evidence>
<evidence type="ECO:0000313" key="3">
    <source>
        <dbReference type="WBParaSite" id="GPLIN_001593000"/>
    </source>
</evidence>
<name>A0A183CSS2_GLOPA</name>
<reference evidence="3" key="2">
    <citation type="submission" date="2016-06" db="UniProtKB">
        <authorList>
            <consortium name="WormBaseParasite"/>
        </authorList>
    </citation>
    <scope>IDENTIFICATION</scope>
</reference>
<feature type="compositionally biased region" description="Basic and acidic residues" evidence="1">
    <location>
        <begin position="125"/>
        <end position="142"/>
    </location>
</feature>
<evidence type="ECO:0000313" key="2">
    <source>
        <dbReference type="Proteomes" id="UP000050741"/>
    </source>
</evidence>
<keyword evidence="2" id="KW-1185">Reference proteome</keyword>
<proteinExistence type="predicted"/>
<dbReference type="WBParaSite" id="GPLIN_001593000">
    <property type="protein sequence ID" value="GPLIN_001593000"/>
    <property type="gene ID" value="GPLIN_001593000"/>
</dbReference>
<feature type="compositionally biased region" description="Low complexity" evidence="1">
    <location>
        <begin position="114"/>
        <end position="124"/>
    </location>
</feature>
<reference evidence="2" key="1">
    <citation type="submission" date="2014-05" db="EMBL/GenBank/DDBJ databases">
        <title>The genome and life-stage specific transcriptomes of Globodera pallida elucidate key aspects of plant parasitism by a cyst nematode.</title>
        <authorList>
            <person name="Cotton J.A."/>
            <person name="Lilley C.J."/>
            <person name="Jones L.M."/>
            <person name="Kikuchi T."/>
            <person name="Reid A.J."/>
            <person name="Thorpe P."/>
            <person name="Tsai I.J."/>
            <person name="Beasley H."/>
            <person name="Blok V."/>
            <person name="Cock P.J.A."/>
            <person name="Van den Akker S.E."/>
            <person name="Holroyd N."/>
            <person name="Hunt M."/>
            <person name="Mantelin S."/>
            <person name="Naghra H."/>
            <person name="Pain A."/>
            <person name="Palomares-Rius J.E."/>
            <person name="Zarowiecki M."/>
            <person name="Berriman M."/>
            <person name="Jones J.T."/>
            <person name="Urwin P.E."/>
        </authorList>
    </citation>
    <scope>NUCLEOTIDE SEQUENCE [LARGE SCALE GENOMIC DNA]</scope>
    <source>
        <strain evidence="2">Lindley</strain>
    </source>
</reference>
<feature type="compositionally biased region" description="Polar residues" evidence="1">
    <location>
        <begin position="75"/>
        <end position="90"/>
    </location>
</feature>
<protein>
    <submittedName>
        <fullName evidence="3">Guanylate cyclase domain-containing protein</fullName>
    </submittedName>
</protein>
<dbReference type="Proteomes" id="UP000050741">
    <property type="component" value="Unassembled WGS sequence"/>
</dbReference>
<dbReference type="AlphaFoldDB" id="A0A183CSS2"/>
<feature type="region of interest" description="Disordered" evidence="1">
    <location>
        <begin position="54"/>
        <end position="155"/>
    </location>
</feature>
<accession>A0A183CSS2</accession>
<organism evidence="2 3">
    <name type="scientific">Globodera pallida</name>
    <name type="common">Potato cyst nematode worm</name>
    <name type="synonym">Heterodera pallida</name>
    <dbReference type="NCBI Taxonomy" id="36090"/>
    <lineage>
        <taxon>Eukaryota</taxon>
        <taxon>Metazoa</taxon>
        <taxon>Ecdysozoa</taxon>
        <taxon>Nematoda</taxon>
        <taxon>Chromadorea</taxon>
        <taxon>Rhabditida</taxon>
        <taxon>Tylenchina</taxon>
        <taxon>Tylenchomorpha</taxon>
        <taxon>Tylenchoidea</taxon>
        <taxon>Heteroderidae</taxon>
        <taxon>Heteroderinae</taxon>
        <taxon>Globodera</taxon>
    </lineage>
</organism>